<evidence type="ECO:0000313" key="1">
    <source>
        <dbReference type="EMBL" id="WAM31339.1"/>
    </source>
</evidence>
<keyword evidence="2" id="KW-1185">Reference proteome</keyword>
<dbReference type="Proteomes" id="UP001164745">
    <property type="component" value="Chromosome"/>
</dbReference>
<protein>
    <submittedName>
        <fullName evidence="1">Uncharacterized protein</fullName>
    </submittedName>
</protein>
<gene>
    <name evidence="1" type="ORF">OTJ99_002189</name>
</gene>
<dbReference type="EMBL" id="CP113864">
    <property type="protein sequence ID" value="WAM31339.1"/>
    <property type="molecule type" value="Genomic_DNA"/>
</dbReference>
<dbReference type="RefSeq" id="WP_045166210.1">
    <property type="nucleotide sequence ID" value="NZ_CP113864.1"/>
</dbReference>
<name>A0ABY7BEU2_9FIRM</name>
<reference evidence="1" key="1">
    <citation type="submission" date="2022-12" db="EMBL/GenBank/DDBJ databases">
        <authorList>
            <person name="Bing R.G."/>
            <person name="Willard D.J."/>
            <person name="Manesh M.J.H."/>
            <person name="Laemthong T."/>
            <person name="Crosby J.R."/>
            <person name="Kelly R.M."/>
        </authorList>
    </citation>
    <scope>NUCLEOTIDE SEQUENCE</scope>
    <source>
        <strain evidence="1">DSM 8991</strain>
    </source>
</reference>
<evidence type="ECO:0000313" key="2">
    <source>
        <dbReference type="Proteomes" id="UP001164745"/>
    </source>
</evidence>
<proteinExistence type="predicted"/>
<organism evidence="1 2">
    <name type="scientific">Caldicellulosiruptor naganoensis</name>
    <dbReference type="NCBI Taxonomy" id="29324"/>
    <lineage>
        <taxon>Bacteria</taxon>
        <taxon>Bacillati</taxon>
        <taxon>Bacillota</taxon>
        <taxon>Bacillota incertae sedis</taxon>
        <taxon>Caldicellulosiruptorales</taxon>
        <taxon>Caldicellulosiruptoraceae</taxon>
        <taxon>Caldicellulosiruptor</taxon>
    </lineage>
</organism>
<accession>A0ABY7BEU2</accession>
<sequence length="76" mass="8789">MRKVFVDVYAHFSKDGVLTPISFVWIDGKTYEIDKIIEKKNAAAFKAGGQGIRFKCMVYGKMVNLFYDDGKWFLEI</sequence>